<accession>A0A3P7LSG9</accession>
<keyword evidence="2" id="KW-1185">Reference proteome</keyword>
<gene>
    <name evidence="1" type="ORF">DILT_LOCUS5022</name>
</gene>
<reference evidence="1 2" key="1">
    <citation type="submission" date="2018-11" db="EMBL/GenBank/DDBJ databases">
        <authorList>
            <consortium name="Pathogen Informatics"/>
        </authorList>
    </citation>
    <scope>NUCLEOTIDE SEQUENCE [LARGE SCALE GENOMIC DNA]</scope>
</reference>
<protein>
    <submittedName>
        <fullName evidence="1">Uncharacterized protein</fullName>
    </submittedName>
</protein>
<dbReference type="AlphaFoldDB" id="A0A3P7LSG9"/>
<proteinExistence type="predicted"/>
<evidence type="ECO:0000313" key="1">
    <source>
        <dbReference type="EMBL" id="VDN09191.1"/>
    </source>
</evidence>
<dbReference type="OrthoDB" id="6255742at2759"/>
<dbReference type="Proteomes" id="UP000281553">
    <property type="component" value="Unassembled WGS sequence"/>
</dbReference>
<name>A0A3P7LSG9_DIBLA</name>
<sequence>MAIEAVPPKTMATYRSTTVQVLVHNNFSEPFAIVPGVRKVCITSPTTTPFTWIHWMTLREEDGVDFVPSRRLPDL</sequence>
<organism evidence="1 2">
    <name type="scientific">Dibothriocephalus latus</name>
    <name type="common">Fish tapeworm</name>
    <name type="synonym">Diphyllobothrium latum</name>
    <dbReference type="NCBI Taxonomy" id="60516"/>
    <lineage>
        <taxon>Eukaryota</taxon>
        <taxon>Metazoa</taxon>
        <taxon>Spiralia</taxon>
        <taxon>Lophotrochozoa</taxon>
        <taxon>Platyhelminthes</taxon>
        <taxon>Cestoda</taxon>
        <taxon>Eucestoda</taxon>
        <taxon>Diphyllobothriidea</taxon>
        <taxon>Diphyllobothriidae</taxon>
        <taxon>Dibothriocephalus</taxon>
    </lineage>
</organism>
<evidence type="ECO:0000313" key="2">
    <source>
        <dbReference type="Proteomes" id="UP000281553"/>
    </source>
</evidence>
<dbReference type="EMBL" id="UYRU01046573">
    <property type="protein sequence ID" value="VDN09191.1"/>
    <property type="molecule type" value="Genomic_DNA"/>
</dbReference>